<dbReference type="PANTHER" id="PTHR34584">
    <property type="entry name" value="NA(+)/H(+) ANTIPORTER SUBUNIT E1"/>
    <property type="match status" value="1"/>
</dbReference>
<comment type="similarity">
    <text evidence="2">Belongs to the CPA3 antiporters (TC 2.A.63) subunit E family.</text>
</comment>
<evidence type="ECO:0000256" key="6">
    <source>
        <dbReference type="ARBA" id="ARBA00023136"/>
    </source>
</evidence>
<dbReference type="PANTHER" id="PTHR34584:SF1">
    <property type="entry name" value="NA(+)_H(+) ANTIPORTER SUBUNIT E1"/>
    <property type="match status" value="1"/>
</dbReference>
<feature type="transmembrane region" description="Helical" evidence="7">
    <location>
        <begin position="12"/>
        <end position="40"/>
    </location>
</feature>
<dbReference type="InterPro" id="IPR002758">
    <property type="entry name" value="Cation_antiport_E"/>
</dbReference>
<keyword evidence="6 7" id="KW-0472">Membrane</keyword>
<evidence type="ECO:0000313" key="8">
    <source>
        <dbReference type="EMBL" id="MFC3966599.1"/>
    </source>
</evidence>
<proteinExistence type="inferred from homology"/>
<evidence type="ECO:0000256" key="7">
    <source>
        <dbReference type="SAM" id="Phobius"/>
    </source>
</evidence>
<protein>
    <submittedName>
        <fullName evidence="8">Na+/H+ antiporter subunit E</fullName>
    </submittedName>
</protein>
<keyword evidence="9" id="KW-1185">Reference proteome</keyword>
<evidence type="ECO:0000256" key="1">
    <source>
        <dbReference type="ARBA" id="ARBA00004651"/>
    </source>
</evidence>
<comment type="subcellular location">
    <subcellularLocation>
        <location evidence="1">Cell membrane</location>
        <topology evidence="1">Multi-pass membrane protein</topology>
    </subcellularLocation>
</comment>
<gene>
    <name evidence="8" type="ORF">ACFOVS_00320</name>
</gene>
<dbReference type="NCBIfam" id="NF006519">
    <property type="entry name" value="PRK08965.1-3"/>
    <property type="match status" value="1"/>
</dbReference>
<feature type="transmembrane region" description="Helical" evidence="7">
    <location>
        <begin position="52"/>
        <end position="72"/>
    </location>
</feature>
<dbReference type="RefSeq" id="WP_247260147.1">
    <property type="nucleotide sequence ID" value="NZ_JALJQZ010000007.1"/>
</dbReference>
<dbReference type="EMBL" id="JBHSBD010000003">
    <property type="protein sequence ID" value="MFC3966599.1"/>
    <property type="molecule type" value="Genomic_DNA"/>
</dbReference>
<dbReference type="Pfam" id="PF01899">
    <property type="entry name" value="MNHE"/>
    <property type="match status" value="1"/>
</dbReference>
<accession>A0ABV8E3D3</accession>
<dbReference type="PIRSF" id="PIRSF019239">
    <property type="entry name" value="MrpE"/>
    <property type="match status" value="1"/>
</dbReference>
<evidence type="ECO:0000256" key="5">
    <source>
        <dbReference type="ARBA" id="ARBA00022989"/>
    </source>
</evidence>
<name>A0ABV8E3D3_9HYPH</name>
<evidence type="ECO:0000256" key="3">
    <source>
        <dbReference type="ARBA" id="ARBA00022475"/>
    </source>
</evidence>
<evidence type="ECO:0000313" key="9">
    <source>
        <dbReference type="Proteomes" id="UP001595697"/>
    </source>
</evidence>
<evidence type="ECO:0000256" key="2">
    <source>
        <dbReference type="ARBA" id="ARBA00006228"/>
    </source>
</evidence>
<evidence type="ECO:0000256" key="4">
    <source>
        <dbReference type="ARBA" id="ARBA00022692"/>
    </source>
</evidence>
<sequence length="157" mass="17589">MTALGLNLLLAVLWIAFSGSATFVNFLFGFLVSALAIGLIREQAEGVSYLRRVRFILSLTILFFKELALSAWKVATLVLRRDMDLKPGIFAFPLTVDRDFEITLLANLITLTPGTLSVDVSEDRRTLYVHAIDCSDPEGTKRDIAEGFERKIMEAFR</sequence>
<organism evidence="8 9">
    <name type="scientific">Rhizobium lemnae</name>
    <dbReference type="NCBI Taxonomy" id="1214924"/>
    <lineage>
        <taxon>Bacteria</taxon>
        <taxon>Pseudomonadati</taxon>
        <taxon>Pseudomonadota</taxon>
        <taxon>Alphaproteobacteria</taxon>
        <taxon>Hyphomicrobiales</taxon>
        <taxon>Rhizobiaceae</taxon>
        <taxon>Rhizobium/Agrobacterium group</taxon>
        <taxon>Rhizobium</taxon>
    </lineage>
</organism>
<keyword evidence="4 7" id="KW-0812">Transmembrane</keyword>
<reference evidence="9" key="1">
    <citation type="journal article" date="2019" name="Int. J. Syst. Evol. Microbiol.">
        <title>The Global Catalogue of Microorganisms (GCM) 10K type strain sequencing project: providing services to taxonomists for standard genome sequencing and annotation.</title>
        <authorList>
            <consortium name="The Broad Institute Genomics Platform"/>
            <consortium name="The Broad Institute Genome Sequencing Center for Infectious Disease"/>
            <person name="Wu L."/>
            <person name="Ma J."/>
        </authorList>
    </citation>
    <scope>NUCLEOTIDE SEQUENCE [LARGE SCALE GENOMIC DNA]</scope>
    <source>
        <strain evidence="9">TBRC 5781</strain>
    </source>
</reference>
<dbReference type="Proteomes" id="UP001595697">
    <property type="component" value="Unassembled WGS sequence"/>
</dbReference>
<keyword evidence="5 7" id="KW-1133">Transmembrane helix</keyword>
<keyword evidence="3" id="KW-1003">Cell membrane</keyword>
<comment type="caution">
    <text evidence="8">The sequence shown here is derived from an EMBL/GenBank/DDBJ whole genome shotgun (WGS) entry which is preliminary data.</text>
</comment>